<feature type="domain" description="PAS" evidence="3">
    <location>
        <begin position="334"/>
        <end position="404"/>
    </location>
</feature>
<keyword evidence="2" id="KW-0812">Transmembrane</keyword>
<feature type="transmembrane region" description="Helical" evidence="2">
    <location>
        <begin position="232"/>
        <end position="251"/>
    </location>
</feature>
<dbReference type="NCBIfam" id="TIGR00254">
    <property type="entry name" value="GGDEF"/>
    <property type="match status" value="1"/>
</dbReference>
<dbReference type="OrthoDB" id="5179666at2"/>
<accession>A0A323VDZ0</accession>
<dbReference type="Gene3D" id="3.30.70.270">
    <property type="match status" value="1"/>
</dbReference>
<dbReference type="InterPro" id="IPR035965">
    <property type="entry name" value="PAS-like_dom_sf"/>
</dbReference>
<dbReference type="SMART" id="SM00052">
    <property type="entry name" value="EAL"/>
    <property type="match status" value="1"/>
</dbReference>
<dbReference type="SMART" id="SM00267">
    <property type="entry name" value="GGDEF"/>
    <property type="match status" value="1"/>
</dbReference>
<feature type="compositionally biased region" description="Basic and acidic residues" evidence="1">
    <location>
        <begin position="888"/>
        <end position="899"/>
    </location>
</feature>
<dbReference type="AlphaFoldDB" id="A0A323VDZ0"/>
<name>A0A323VDZ0_9ACTN</name>
<dbReference type="Pfam" id="PF00990">
    <property type="entry name" value="GGDEF"/>
    <property type="match status" value="1"/>
</dbReference>
<feature type="transmembrane region" description="Helical" evidence="2">
    <location>
        <begin position="204"/>
        <end position="226"/>
    </location>
</feature>
<dbReference type="InterPro" id="IPR029787">
    <property type="entry name" value="Nucleotide_cyclase"/>
</dbReference>
<dbReference type="InterPro" id="IPR035919">
    <property type="entry name" value="EAL_sf"/>
</dbReference>
<feature type="transmembrane region" description="Helical" evidence="2">
    <location>
        <begin position="83"/>
        <end position="104"/>
    </location>
</feature>
<dbReference type="InterPro" id="IPR013656">
    <property type="entry name" value="PAS_4"/>
</dbReference>
<dbReference type="InterPro" id="IPR001633">
    <property type="entry name" value="EAL_dom"/>
</dbReference>
<keyword evidence="7" id="KW-1185">Reference proteome</keyword>
<evidence type="ECO:0000256" key="2">
    <source>
        <dbReference type="SAM" id="Phobius"/>
    </source>
</evidence>
<dbReference type="SUPFAM" id="SSF141868">
    <property type="entry name" value="EAL domain-like"/>
    <property type="match status" value="1"/>
</dbReference>
<feature type="transmembrane region" description="Helical" evidence="2">
    <location>
        <begin position="272"/>
        <end position="292"/>
    </location>
</feature>
<proteinExistence type="predicted"/>
<dbReference type="PROSITE" id="PS50883">
    <property type="entry name" value="EAL"/>
    <property type="match status" value="1"/>
</dbReference>
<dbReference type="Proteomes" id="UP000247602">
    <property type="component" value="Unassembled WGS sequence"/>
</dbReference>
<evidence type="ECO:0000259" key="4">
    <source>
        <dbReference type="PROSITE" id="PS50883"/>
    </source>
</evidence>
<dbReference type="InterPro" id="IPR000014">
    <property type="entry name" value="PAS"/>
</dbReference>
<reference evidence="6 7" key="1">
    <citation type="submission" date="2018-06" db="EMBL/GenBank/DDBJ databases">
        <title>Draft genome sequence of Modestobacter versicolor CP153-2.</title>
        <authorList>
            <person name="Gundlapally S.R."/>
        </authorList>
    </citation>
    <scope>NUCLEOTIDE SEQUENCE [LARGE SCALE GENOMIC DNA]</scope>
    <source>
        <strain evidence="6 7">CP153-2</strain>
    </source>
</reference>
<dbReference type="EMBL" id="QKNV01000015">
    <property type="protein sequence ID" value="PZA22947.1"/>
    <property type="molecule type" value="Genomic_DNA"/>
</dbReference>
<dbReference type="PANTHER" id="PTHR44757">
    <property type="entry name" value="DIGUANYLATE CYCLASE DGCP"/>
    <property type="match status" value="1"/>
</dbReference>
<dbReference type="InterPro" id="IPR052155">
    <property type="entry name" value="Biofilm_reg_signaling"/>
</dbReference>
<evidence type="ECO:0000259" key="5">
    <source>
        <dbReference type="PROSITE" id="PS50887"/>
    </source>
</evidence>
<keyword evidence="2" id="KW-0472">Membrane</keyword>
<feature type="transmembrane region" description="Helical" evidence="2">
    <location>
        <begin position="30"/>
        <end position="46"/>
    </location>
</feature>
<feature type="transmembrane region" description="Helical" evidence="2">
    <location>
        <begin position="52"/>
        <end position="71"/>
    </location>
</feature>
<evidence type="ECO:0000313" key="6">
    <source>
        <dbReference type="EMBL" id="PZA22947.1"/>
    </source>
</evidence>
<feature type="domain" description="EAL" evidence="4">
    <location>
        <begin position="621"/>
        <end position="871"/>
    </location>
</feature>
<feature type="domain" description="GGDEF" evidence="5">
    <location>
        <begin position="489"/>
        <end position="612"/>
    </location>
</feature>
<feature type="region of interest" description="Disordered" evidence="1">
    <location>
        <begin position="874"/>
        <end position="899"/>
    </location>
</feature>
<dbReference type="SMART" id="SM00091">
    <property type="entry name" value="PAS"/>
    <property type="match status" value="1"/>
</dbReference>
<dbReference type="InterPro" id="IPR000160">
    <property type="entry name" value="GGDEF_dom"/>
</dbReference>
<dbReference type="SUPFAM" id="SSF55785">
    <property type="entry name" value="PYP-like sensor domain (PAS domain)"/>
    <property type="match status" value="1"/>
</dbReference>
<dbReference type="RefSeq" id="WP_110550736.1">
    <property type="nucleotide sequence ID" value="NZ_QKNV01000015.1"/>
</dbReference>
<dbReference type="NCBIfam" id="TIGR00229">
    <property type="entry name" value="sensory_box"/>
    <property type="match status" value="1"/>
</dbReference>
<keyword evidence="2" id="KW-1133">Transmembrane helix</keyword>
<dbReference type="CDD" id="cd00130">
    <property type="entry name" value="PAS"/>
    <property type="match status" value="1"/>
</dbReference>
<feature type="transmembrane region" description="Helical" evidence="2">
    <location>
        <begin position="175"/>
        <end position="197"/>
    </location>
</feature>
<dbReference type="CDD" id="cd01948">
    <property type="entry name" value="EAL"/>
    <property type="match status" value="1"/>
</dbReference>
<dbReference type="PROSITE" id="PS50112">
    <property type="entry name" value="PAS"/>
    <property type="match status" value="1"/>
</dbReference>
<evidence type="ECO:0008006" key="8">
    <source>
        <dbReference type="Google" id="ProtNLM"/>
    </source>
</evidence>
<feature type="transmembrane region" description="Helical" evidence="2">
    <location>
        <begin position="110"/>
        <end position="128"/>
    </location>
</feature>
<evidence type="ECO:0000256" key="1">
    <source>
        <dbReference type="SAM" id="MobiDB-lite"/>
    </source>
</evidence>
<organism evidence="6 7">
    <name type="scientific">Modestobacter versicolor</name>
    <dbReference type="NCBI Taxonomy" id="429133"/>
    <lineage>
        <taxon>Bacteria</taxon>
        <taxon>Bacillati</taxon>
        <taxon>Actinomycetota</taxon>
        <taxon>Actinomycetes</taxon>
        <taxon>Geodermatophilales</taxon>
        <taxon>Geodermatophilaceae</taxon>
        <taxon>Modestobacter</taxon>
    </lineage>
</organism>
<comment type="caution">
    <text evidence="6">The sequence shown here is derived from an EMBL/GenBank/DDBJ whole genome shotgun (WGS) entry which is preliminary data.</text>
</comment>
<protein>
    <recommendedName>
        <fullName evidence="8">GGDEF domain-containing protein</fullName>
    </recommendedName>
</protein>
<dbReference type="InterPro" id="IPR043128">
    <property type="entry name" value="Rev_trsase/Diguanyl_cyclase"/>
</dbReference>
<evidence type="ECO:0000259" key="3">
    <source>
        <dbReference type="PROSITE" id="PS50112"/>
    </source>
</evidence>
<dbReference type="Gene3D" id="3.30.450.20">
    <property type="entry name" value="PAS domain"/>
    <property type="match status" value="1"/>
</dbReference>
<sequence>MTSGTPAARARAVTAPAPGGTAVPALRRPLLLAVLATLVTLAVGLLPGSVAVGTIVTVNFLAVGAVLVLLARSGRSSAHPSGWRWYTLSVAVGAVGALVAGAVLPWGQTALGSVPGQLLVVVAIGRMIDPARLRAARAQVATMFTLFVVADLLTVHTIYRLTIGDDGLLTTTQTVALFALLLSIALGTGLSLVFIAVAGVHQRAVGWLLFAAQVATALAAAFSSIATGPGPVQYLACAASVLGVALLAVACRHDRPGTRTAATGDDQQGSNLGAMLPHAVAFVGGSLLLLSVPITGHLTIFGTALGVLGLGALVAHQSASWSTQLQLTRDLQRSEAYFRTLVRGSADPVLILDDQLRVGWVSPAITELLGLDPQRIIGLPIAAAVHPDDAPGLVAALSAPHDDETKTRTARVRHLDGRWRLIQSQVRDLRSDPDVGALVLYCRDVTAAAPQPAGPEDLTFSTTDPATGLPNRSALTQRLAATLRGPAAHTSSLVVLGVDGLSDGDDAAVLRELTTRFSRALRGDDWLARAGVCEFAVVVDGTIADAEVVAARLVAAVEPVATGAGATFRLTAAAGVTVLDHDVDAGEALRWGDLALRSARAAGPGRVRRHSDALRITQDREEALRADLAEALRADQLHLVYQPVVDLALHRTVSVEALLRWQHPVYGAVSPVEFIPLAEESSLITEIGRWVLVHATATVVALPHPDLGVAVNVSARHVRSGELVDDVLSALEASGLPASRLVLEITESVLLDDEHVVADLELLRRLGVRIAVDDFGTGWSSLAYLVGLPIDVLKMDRQFLADVETDPQRRALCASVLHLGNSLGLAVVVEGVETQAELHLLRDMGHRFIQGYLLARPLDAAVLSRRLPGIGEDGVPTTAAGLPSPRLGDADGDVREVPA</sequence>
<dbReference type="Pfam" id="PF00563">
    <property type="entry name" value="EAL"/>
    <property type="match status" value="1"/>
</dbReference>
<feature type="transmembrane region" description="Helical" evidence="2">
    <location>
        <begin position="140"/>
        <end position="163"/>
    </location>
</feature>
<dbReference type="Gene3D" id="3.20.20.450">
    <property type="entry name" value="EAL domain"/>
    <property type="match status" value="1"/>
</dbReference>
<evidence type="ECO:0000313" key="7">
    <source>
        <dbReference type="Proteomes" id="UP000247602"/>
    </source>
</evidence>
<dbReference type="PROSITE" id="PS50887">
    <property type="entry name" value="GGDEF"/>
    <property type="match status" value="1"/>
</dbReference>
<dbReference type="SUPFAM" id="SSF55073">
    <property type="entry name" value="Nucleotide cyclase"/>
    <property type="match status" value="1"/>
</dbReference>
<gene>
    <name evidence="6" type="ORF">DMO24_02335</name>
</gene>
<dbReference type="PANTHER" id="PTHR44757:SF2">
    <property type="entry name" value="BIOFILM ARCHITECTURE MAINTENANCE PROTEIN MBAA"/>
    <property type="match status" value="1"/>
</dbReference>
<dbReference type="Pfam" id="PF08448">
    <property type="entry name" value="PAS_4"/>
    <property type="match status" value="1"/>
</dbReference>